<sequence>MSACFITSTGTDLGKTFVTAGLVRTLRMQGRGVTALKPVVSGFDPENPTGSDPAVLIEAAGGHATLPAIDVISPFRFHAPLSPDMAARAEGRVLDFEKVIAFCRSAETKSEPSEVLLIEGVGGIMVPLDERHTVLDWMVALGHPLVLVAGSYLGAISHILSALDVLERRGLTLLALVISETLPSSVPLEDTLSTLRSFAKIPIITLRRQVPQTVTDADFIHLASLITGS</sequence>
<dbReference type="eggNOG" id="COG0132">
    <property type="taxonomic scope" value="Bacteria"/>
</dbReference>
<feature type="binding site" evidence="2">
    <location>
        <begin position="179"/>
        <end position="180"/>
    </location>
    <ligand>
        <name>ATP</name>
        <dbReference type="ChEBI" id="CHEBI:30616"/>
    </ligand>
</feature>
<comment type="subunit">
    <text evidence="2">Homodimer.</text>
</comment>
<dbReference type="InterPro" id="IPR004472">
    <property type="entry name" value="DTB_synth_BioD"/>
</dbReference>
<keyword evidence="1 2" id="KW-0093">Biotin biosynthesis</keyword>
<feature type="binding site" evidence="2">
    <location>
        <position position="52"/>
    </location>
    <ligand>
        <name>Mg(2+)</name>
        <dbReference type="ChEBI" id="CHEBI:18420"/>
    </ligand>
</feature>
<evidence type="ECO:0000313" key="3">
    <source>
        <dbReference type="EMBL" id="ACB94463.1"/>
    </source>
</evidence>
<dbReference type="HAMAP" id="MF_00336">
    <property type="entry name" value="BioD"/>
    <property type="match status" value="1"/>
</dbReference>
<dbReference type="SUPFAM" id="SSF52540">
    <property type="entry name" value="P-loop containing nucleoside triphosphate hydrolases"/>
    <property type="match status" value="1"/>
</dbReference>
<dbReference type="InterPro" id="IPR027417">
    <property type="entry name" value="P-loop_NTPase"/>
</dbReference>
<reference evidence="3 4" key="2">
    <citation type="journal article" date="2010" name="J. Bacteriol.">
        <title>Complete genome sequence of Beijerinckia indica subsp. indica.</title>
        <authorList>
            <person name="Tamas I."/>
            <person name="Dedysh S.N."/>
            <person name="Liesack W."/>
            <person name="Stott M.B."/>
            <person name="Alam M."/>
            <person name="Murrell J.C."/>
            <person name="Dunfield P.F."/>
        </authorList>
    </citation>
    <scope>NUCLEOTIDE SEQUENCE [LARGE SCALE GENOMIC DNA]</scope>
    <source>
        <strain evidence="4">ATCC 9039 / DSM 1715 / NCIMB 8712</strain>
    </source>
</reference>
<dbReference type="Pfam" id="PF13500">
    <property type="entry name" value="AAA_26"/>
    <property type="match status" value="1"/>
</dbReference>
<comment type="subcellular location">
    <subcellularLocation>
        <location evidence="2">Cytoplasm</location>
    </subcellularLocation>
</comment>
<comment type="cofactor">
    <cofactor evidence="2">
        <name>Mg(2+)</name>
        <dbReference type="ChEBI" id="CHEBI:18420"/>
    </cofactor>
</comment>
<feature type="binding site" evidence="2">
    <location>
        <position position="16"/>
    </location>
    <ligand>
        <name>Mg(2+)</name>
        <dbReference type="ChEBI" id="CHEBI:18420"/>
    </ligand>
</feature>
<dbReference type="CDD" id="cd03109">
    <property type="entry name" value="DTBS"/>
    <property type="match status" value="1"/>
</dbReference>
<dbReference type="PANTHER" id="PTHR43210">
    <property type="entry name" value="DETHIOBIOTIN SYNTHETASE"/>
    <property type="match status" value="1"/>
</dbReference>
<feature type="binding site" evidence="2">
    <location>
        <position position="119"/>
    </location>
    <ligand>
        <name>Mg(2+)</name>
        <dbReference type="ChEBI" id="CHEBI:18420"/>
    </ligand>
</feature>
<proteinExistence type="inferred from homology"/>
<comment type="function">
    <text evidence="2">Catalyzes a mechanistically unusual reaction, the ATP-dependent insertion of CO2 between the N7 and N8 nitrogen atoms of 7,8-diaminopelargonic acid (DAPA, also called 7,8-diammoniononanoate) to form a ureido ring.</text>
</comment>
<dbReference type="RefSeq" id="WP_012383820.1">
    <property type="nucleotide sequence ID" value="NC_010581.1"/>
</dbReference>
<dbReference type="GO" id="GO:0005524">
    <property type="term" value="F:ATP binding"/>
    <property type="evidence" value="ECO:0007669"/>
    <property type="project" value="UniProtKB-UniRule"/>
</dbReference>
<evidence type="ECO:0000256" key="1">
    <source>
        <dbReference type="ARBA" id="ARBA00022756"/>
    </source>
</evidence>
<feature type="binding site" evidence="2">
    <location>
        <begin position="119"/>
        <end position="122"/>
    </location>
    <ligand>
        <name>ATP</name>
        <dbReference type="ChEBI" id="CHEBI:30616"/>
    </ligand>
</feature>
<dbReference type="PANTHER" id="PTHR43210:SF5">
    <property type="entry name" value="DETHIOBIOTIN SYNTHETASE"/>
    <property type="match status" value="1"/>
</dbReference>
<dbReference type="KEGG" id="bid:Bind_0813"/>
<evidence type="ECO:0000313" key="4">
    <source>
        <dbReference type="Proteomes" id="UP000001695"/>
    </source>
</evidence>
<keyword evidence="2" id="KW-0963">Cytoplasm</keyword>
<dbReference type="HOGENOM" id="CLU_072551_3_1_5"/>
<gene>
    <name evidence="2" type="primary">bioD</name>
    <name evidence="3" type="ordered locus">Bind_0813</name>
</gene>
<comment type="similarity">
    <text evidence="2">Belongs to the dethiobiotin synthetase family.</text>
</comment>
<dbReference type="GO" id="GO:0005829">
    <property type="term" value="C:cytosol"/>
    <property type="evidence" value="ECO:0007669"/>
    <property type="project" value="TreeGrafter"/>
</dbReference>
<dbReference type="OrthoDB" id="9802097at2"/>
<dbReference type="GO" id="GO:0000287">
    <property type="term" value="F:magnesium ion binding"/>
    <property type="evidence" value="ECO:0007669"/>
    <property type="project" value="UniProtKB-UniRule"/>
</dbReference>
<reference evidence="4" key="1">
    <citation type="submission" date="2008-03" db="EMBL/GenBank/DDBJ databases">
        <title>Complete sequence of chromosome of Beijerinckia indica subsp. indica ATCC 9039.</title>
        <authorList>
            <consortium name="US DOE Joint Genome Institute"/>
            <person name="Copeland A."/>
            <person name="Lucas S."/>
            <person name="Lapidus A."/>
            <person name="Glavina del Rio T."/>
            <person name="Dalin E."/>
            <person name="Tice H."/>
            <person name="Bruce D."/>
            <person name="Goodwin L."/>
            <person name="Pitluck S."/>
            <person name="LaButti K."/>
            <person name="Schmutz J."/>
            <person name="Larimer F."/>
            <person name="Land M."/>
            <person name="Hauser L."/>
            <person name="Kyrpides N."/>
            <person name="Mikhailova N."/>
            <person name="Dunfield P.F."/>
            <person name="Dedysh S.N."/>
            <person name="Liesack W."/>
            <person name="Saw J.H."/>
            <person name="Alam M."/>
            <person name="Chen Y."/>
            <person name="Murrell J.C."/>
            <person name="Richardson P."/>
        </authorList>
    </citation>
    <scope>NUCLEOTIDE SEQUENCE [LARGE SCALE GENOMIC DNA]</scope>
    <source>
        <strain evidence="4">ATCC 9039 / DSM 1715 / NCIMB 8712</strain>
    </source>
</reference>
<feature type="binding site" evidence="2">
    <location>
        <position position="52"/>
    </location>
    <ligand>
        <name>ATP</name>
        <dbReference type="ChEBI" id="CHEBI:30616"/>
    </ligand>
</feature>
<dbReference type="EC" id="6.3.3.3" evidence="2"/>
<feature type="binding site" evidence="2">
    <location>
        <position position="41"/>
    </location>
    <ligand>
        <name>substrate</name>
    </ligand>
</feature>
<keyword evidence="2" id="KW-0067">ATP-binding</keyword>
<accession>B2IH49</accession>
<feature type="active site" evidence="2">
    <location>
        <position position="37"/>
    </location>
</feature>
<name>B2IH49_BEII9</name>
<dbReference type="AlphaFoldDB" id="B2IH49"/>
<organism evidence="3 4">
    <name type="scientific">Beijerinckia indica subsp. indica (strain ATCC 9039 / DSM 1715 / NCIMB 8712)</name>
    <dbReference type="NCBI Taxonomy" id="395963"/>
    <lineage>
        <taxon>Bacteria</taxon>
        <taxon>Pseudomonadati</taxon>
        <taxon>Pseudomonadota</taxon>
        <taxon>Alphaproteobacteria</taxon>
        <taxon>Hyphomicrobiales</taxon>
        <taxon>Beijerinckiaceae</taxon>
        <taxon>Beijerinckia</taxon>
    </lineage>
</organism>
<keyword evidence="4" id="KW-1185">Reference proteome</keyword>
<protein>
    <recommendedName>
        <fullName evidence="2">ATP-dependent dethiobiotin synthetase BioD</fullName>
        <ecNumber evidence="2">6.3.3.3</ecNumber>
    </recommendedName>
    <alternativeName>
        <fullName evidence="2">DTB synthetase</fullName>
        <shortName evidence="2">DTBS</shortName>
    </alternativeName>
    <alternativeName>
        <fullName evidence="2">Dethiobiotin synthase</fullName>
    </alternativeName>
</protein>
<dbReference type="GO" id="GO:0009102">
    <property type="term" value="P:biotin biosynthetic process"/>
    <property type="evidence" value="ECO:0007669"/>
    <property type="project" value="UniProtKB-UniRule"/>
</dbReference>
<comment type="caution">
    <text evidence="2">Lacks conserved residue(s) required for the propagation of feature annotation.</text>
</comment>
<dbReference type="GO" id="GO:0004141">
    <property type="term" value="F:dethiobiotin synthase activity"/>
    <property type="evidence" value="ECO:0007669"/>
    <property type="project" value="UniProtKB-UniRule"/>
</dbReference>
<comment type="catalytic activity">
    <reaction evidence="2">
        <text>(7R,8S)-7,8-diammoniononanoate + CO2 + ATP = (4R,5S)-dethiobiotin + ADP + phosphate + 3 H(+)</text>
        <dbReference type="Rhea" id="RHEA:15805"/>
        <dbReference type="ChEBI" id="CHEBI:15378"/>
        <dbReference type="ChEBI" id="CHEBI:16526"/>
        <dbReference type="ChEBI" id="CHEBI:30616"/>
        <dbReference type="ChEBI" id="CHEBI:43474"/>
        <dbReference type="ChEBI" id="CHEBI:149469"/>
        <dbReference type="ChEBI" id="CHEBI:149473"/>
        <dbReference type="ChEBI" id="CHEBI:456216"/>
        <dbReference type="EC" id="6.3.3.3"/>
    </reaction>
</comment>
<keyword evidence="2" id="KW-0479">Metal-binding</keyword>
<dbReference type="EMBL" id="CP001016">
    <property type="protein sequence ID" value="ACB94463.1"/>
    <property type="molecule type" value="Genomic_DNA"/>
</dbReference>
<evidence type="ECO:0000256" key="2">
    <source>
        <dbReference type="HAMAP-Rule" id="MF_00336"/>
    </source>
</evidence>
<dbReference type="Gene3D" id="3.40.50.300">
    <property type="entry name" value="P-loop containing nucleotide triphosphate hydrolases"/>
    <property type="match status" value="1"/>
</dbReference>
<dbReference type="Proteomes" id="UP000001695">
    <property type="component" value="Chromosome"/>
</dbReference>
<dbReference type="STRING" id="395963.Bind_0813"/>
<dbReference type="UniPathway" id="UPA00078">
    <property type="reaction ID" value="UER00161"/>
</dbReference>
<keyword evidence="2" id="KW-0460">Magnesium</keyword>
<keyword evidence="2" id="KW-0547">Nucleotide-binding</keyword>
<feature type="binding site" evidence="2">
    <location>
        <position position="212"/>
    </location>
    <ligand>
        <name>ATP</name>
        <dbReference type="ChEBI" id="CHEBI:30616"/>
    </ligand>
</feature>
<dbReference type="PIRSF" id="PIRSF006755">
    <property type="entry name" value="DTB_synth"/>
    <property type="match status" value="1"/>
</dbReference>
<comment type="pathway">
    <text evidence="2">Cofactor biosynthesis; biotin biosynthesis; biotin from 7,8-diaminononanoate: step 1/2.</text>
</comment>
<dbReference type="NCBIfam" id="TIGR00347">
    <property type="entry name" value="bioD"/>
    <property type="match status" value="1"/>
</dbReference>
<keyword evidence="2 3" id="KW-0436">Ligase</keyword>
<feature type="binding site" evidence="2">
    <location>
        <begin position="12"/>
        <end position="17"/>
    </location>
    <ligand>
        <name>ATP</name>
        <dbReference type="ChEBI" id="CHEBI:30616"/>
    </ligand>
</feature>